<evidence type="ECO:0000313" key="2">
    <source>
        <dbReference type="Proteomes" id="UP000887013"/>
    </source>
</evidence>
<sequence length="108" mass="12574">MSLPFPFLLNRPMEMKMTPEFSVIENDSRATTPKDNNAKTCIDLIAKQVRIISLKKGTEQSSSLLTLMTSFQGKPDFYEDDTIFIQTMYHFKKHSEQLQQLDCNRRHS</sequence>
<comment type="caution">
    <text evidence="1">The sequence shown here is derived from an EMBL/GenBank/DDBJ whole genome shotgun (WGS) entry which is preliminary data.</text>
</comment>
<evidence type="ECO:0000313" key="1">
    <source>
        <dbReference type="EMBL" id="GFT98420.1"/>
    </source>
</evidence>
<protein>
    <submittedName>
        <fullName evidence="1">Uncharacterized protein</fullName>
    </submittedName>
</protein>
<organism evidence="1 2">
    <name type="scientific">Nephila pilipes</name>
    <name type="common">Giant wood spider</name>
    <name type="synonym">Nephila maculata</name>
    <dbReference type="NCBI Taxonomy" id="299642"/>
    <lineage>
        <taxon>Eukaryota</taxon>
        <taxon>Metazoa</taxon>
        <taxon>Ecdysozoa</taxon>
        <taxon>Arthropoda</taxon>
        <taxon>Chelicerata</taxon>
        <taxon>Arachnida</taxon>
        <taxon>Araneae</taxon>
        <taxon>Araneomorphae</taxon>
        <taxon>Entelegynae</taxon>
        <taxon>Araneoidea</taxon>
        <taxon>Nephilidae</taxon>
        <taxon>Nephila</taxon>
    </lineage>
</organism>
<dbReference type="AlphaFoldDB" id="A0A8X6PZU2"/>
<reference evidence="1" key="1">
    <citation type="submission" date="2020-08" db="EMBL/GenBank/DDBJ databases">
        <title>Multicomponent nature underlies the extraordinary mechanical properties of spider dragline silk.</title>
        <authorList>
            <person name="Kono N."/>
            <person name="Nakamura H."/>
            <person name="Mori M."/>
            <person name="Yoshida Y."/>
            <person name="Ohtoshi R."/>
            <person name="Malay A.D."/>
            <person name="Moran D.A.P."/>
            <person name="Tomita M."/>
            <person name="Numata K."/>
            <person name="Arakawa K."/>
        </authorList>
    </citation>
    <scope>NUCLEOTIDE SEQUENCE</scope>
</reference>
<gene>
    <name evidence="1" type="ORF">NPIL_547461</name>
</gene>
<dbReference type="EMBL" id="BMAW01075771">
    <property type="protein sequence ID" value="GFT98420.1"/>
    <property type="molecule type" value="Genomic_DNA"/>
</dbReference>
<name>A0A8X6PZU2_NEPPI</name>
<keyword evidence="2" id="KW-1185">Reference proteome</keyword>
<dbReference type="Proteomes" id="UP000887013">
    <property type="component" value="Unassembled WGS sequence"/>
</dbReference>
<accession>A0A8X6PZU2</accession>
<proteinExistence type="predicted"/>